<dbReference type="EC" id="3.1.1.96" evidence="2"/>
<dbReference type="PANTHER" id="PTHR10472:SF5">
    <property type="entry name" value="D-AMINOACYL-TRNA DEACYLASE 1"/>
    <property type="match status" value="1"/>
</dbReference>
<evidence type="ECO:0000313" key="4">
    <source>
        <dbReference type="Proteomes" id="UP000480350"/>
    </source>
</evidence>
<keyword evidence="2" id="KW-0820">tRNA-binding</keyword>
<dbReference type="AlphaFoldDB" id="A0A7C9IQZ4"/>
<dbReference type="EMBL" id="WUPT01000001">
    <property type="protein sequence ID" value="MXQ06465.1"/>
    <property type="molecule type" value="Genomic_DNA"/>
</dbReference>
<keyword evidence="2" id="KW-0963">Cytoplasm</keyword>
<gene>
    <name evidence="2" type="primary">dtd</name>
    <name evidence="3" type="ORF">GQ651_01255</name>
</gene>
<comment type="subunit">
    <text evidence="2">Homodimer.</text>
</comment>
<dbReference type="InterPro" id="IPR003732">
    <property type="entry name" value="Daa-tRNA_deacyls_DTD"/>
</dbReference>
<comment type="catalytic activity">
    <reaction evidence="2">
        <text>a D-aminoacyl-tRNA + H2O = a tRNA + a D-alpha-amino acid + H(+)</text>
        <dbReference type="Rhea" id="RHEA:13953"/>
        <dbReference type="Rhea" id="RHEA-COMP:10123"/>
        <dbReference type="Rhea" id="RHEA-COMP:10124"/>
        <dbReference type="ChEBI" id="CHEBI:15377"/>
        <dbReference type="ChEBI" id="CHEBI:15378"/>
        <dbReference type="ChEBI" id="CHEBI:59871"/>
        <dbReference type="ChEBI" id="CHEBI:78442"/>
        <dbReference type="ChEBI" id="CHEBI:79333"/>
        <dbReference type="EC" id="3.1.1.96"/>
    </reaction>
</comment>
<evidence type="ECO:0000313" key="3">
    <source>
        <dbReference type="EMBL" id="MXQ06465.1"/>
    </source>
</evidence>
<dbReference type="Gene3D" id="3.50.80.10">
    <property type="entry name" value="D-tyrosyl-tRNA(Tyr) deacylase"/>
    <property type="match status" value="1"/>
</dbReference>
<sequence length="147" mass="15327">MRALVQRVTEARVTVEGAVIGEIGPGLVVLVCAMEGDAPDAPEKLAGKVAKLRIFRDDEGRMNRALADTGGAALVVSQFTLAADTRRGNRPGFSTAMAPEAGEAAYLAFARALSDLGIPVATGRFGADMQVSLINDGPVTIWLDTEA</sequence>
<dbReference type="NCBIfam" id="TIGR00256">
    <property type="entry name" value="D-aminoacyl-tRNA deacylase"/>
    <property type="match status" value="1"/>
</dbReference>
<comment type="similarity">
    <text evidence="1 2">Belongs to the DTD family.</text>
</comment>
<evidence type="ECO:0000256" key="1">
    <source>
        <dbReference type="ARBA" id="ARBA00009673"/>
    </source>
</evidence>
<dbReference type="RefSeq" id="WP_160762400.1">
    <property type="nucleotide sequence ID" value="NZ_WUPT01000001.1"/>
</dbReference>
<dbReference type="Proteomes" id="UP000480350">
    <property type="component" value="Unassembled WGS sequence"/>
</dbReference>
<comment type="subcellular location">
    <subcellularLocation>
        <location evidence="2">Cytoplasm</location>
    </subcellularLocation>
</comment>
<dbReference type="GO" id="GO:0106026">
    <property type="term" value="F:Gly-tRNA(Ala) deacylase activity"/>
    <property type="evidence" value="ECO:0007669"/>
    <property type="project" value="UniProtKB-UniRule"/>
</dbReference>
<dbReference type="Pfam" id="PF02580">
    <property type="entry name" value="Tyr_Deacylase"/>
    <property type="match status" value="1"/>
</dbReference>
<keyword evidence="2" id="KW-0694">RNA-binding</keyword>
<keyword evidence="2 3" id="KW-0378">Hydrolase</keyword>
<organism evidence="3 4">
    <name type="scientific">Kangsaoukella pontilimi</name>
    <dbReference type="NCBI Taxonomy" id="2691042"/>
    <lineage>
        <taxon>Bacteria</taxon>
        <taxon>Pseudomonadati</taxon>
        <taxon>Pseudomonadota</taxon>
        <taxon>Alphaproteobacteria</taxon>
        <taxon>Rhodobacterales</taxon>
        <taxon>Paracoccaceae</taxon>
        <taxon>Kangsaoukella</taxon>
    </lineage>
</organism>
<evidence type="ECO:0000256" key="2">
    <source>
        <dbReference type="HAMAP-Rule" id="MF_00518"/>
    </source>
</evidence>
<dbReference type="GO" id="GO:0043908">
    <property type="term" value="F:Ser(Gly)-tRNA(Ala) hydrolase activity"/>
    <property type="evidence" value="ECO:0007669"/>
    <property type="project" value="UniProtKB-UniRule"/>
</dbReference>
<dbReference type="GO" id="GO:0000049">
    <property type="term" value="F:tRNA binding"/>
    <property type="evidence" value="ECO:0007669"/>
    <property type="project" value="UniProtKB-UniRule"/>
</dbReference>
<comment type="function">
    <text evidence="2">An aminoacyl-tRNA editing enzyme that deacylates mischarged D-aminoacyl-tRNAs. Also deacylates mischarged glycyl-tRNA(Ala), protecting cells against glycine mischarging by AlaRS. Acts via tRNA-based rather than protein-based catalysis; rejects L-amino acids rather than detecting D-amino acids in the active site. By recycling D-aminoacyl-tRNA to D-amino acids and free tRNA molecules, this enzyme counteracts the toxicity associated with the formation of D-aminoacyl-tRNA entities in vivo and helps enforce protein L-homochirality.</text>
</comment>
<dbReference type="FunFam" id="3.50.80.10:FF:000001">
    <property type="entry name" value="D-aminoacyl-tRNA deacylase"/>
    <property type="match status" value="1"/>
</dbReference>
<proteinExistence type="inferred from homology"/>
<dbReference type="SUPFAM" id="SSF69500">
    <property type="entry name" value="DTD-like"/>
    <property type="match status" value="1"/>
</dbReference>
<protein>
    <recommendedName>
        <fullName evidence="2">D-aminoacyl-tRNA deacylase</fullName>
        <shortName evidence="2">DTD</shortName>
        <ecNumber evidence="2">3.1.1.96</ecNumber>
    </recommendedName>
    <alternativeName>
        <fullName evidence="2">Gly-tRNA(Ala) deacylase</fullName>
        <ecNumber evidence="2">3.1.1.-</ecNumber>
    </alternativeName>
</protein>
<dbReference type="PANTHER" id="PTHR10472">
    <property type="entry name" value="D-TYROSYL-TRNA TYR DEACYLASE"/>
    <property type="match status" value="1"/>
</dbReference>
<comment type="caution">
    <text evidence="3">The sequence shown here is derived from an EMBL/GenBank/DDBJ whole genome shotgun (WGS) entry which is preliminary data.</text>
</comment>
<dbReference type="GO" id="GO:0051500">
    <property type="term" value="F:D-tyrosyl-tRNA(Tyr) deacylase activity"/>
    <property type="evidence" value="ECO:0007669"/>
    <property type="project" value="TreeGrafter"/>
</dbReference>
<dbReference type="EC" id="3.1.1.-" evidence="2"/>
<comment type="catalytic activity">
    <reaction evidence="2">
        <text>glycyl-tRNA(Ala) + H2O = tRNA(Ala) + glycine + H(+)</text>
        <dbReference type="Rhea" id="RHEA:53744"/>
        <dbReference type="Rhea" id="RHEA-COMP:9657"/>
        <dbReference type="Rhea" id="RHEA-COMP:13640"/>
        <dbReference type="ChEBI" id="CHEBI:15377"/>
        <dbReference type="ChEBI" id="CHEBI:15378"/>
        <dbReference type="ChEBI" id="CHEBI:57305"/>
        <dbReference type="ChEBI" id="CHEBI:78442"/>
        <dbReference type="ChEBI" id="CHEBI:78522"/>
    </reaction>
</comment>
<reference evidence="3 4" key="2">
    <citation type="submission" date="2020-03" db="EMBL/GenBank/DDBJ databases">
        <title>Kangsaoukella pontilimi gen. nov., sp. nov., a new member of the family Rhodobacteraceae isolated from a tidal mudflat.</title>
        <authorList>
            <person name="Kim I.S."/>
        </authorList>
    </citation>
    <scope>NUCLEOTIDE SEQUENCE [LARGE SCALE GENOMIC DNA]</scope>
    <source>
        <strain evidence="3 4">GH1-50</strain>
    </source>
</reference>
<dbReference type="GO" id="GO:0005737">
    <property type="term" value="C:cytoplasm"/>
    <property type="evidence" value="ECO:0007669"/>
    <property type="project" value="UniProtKB-SubCell"/>
</dbReference>
<dbReference type="InterPro" id="IPR023509">
    <property type="entry name" value="DTD-like_sf"/>
</dbReference>
<name>A0A7C9IQZ4_9RHOB</name>
<keyword evidence="4" id="KW-1185">Reference proteome</keyword>
<comment type="domain">
    <text evidence="2">A Gly-cisPro motif from one monomer fits into the active site of the other monomer to allow specific chiral rejection of L-amino acids.</text>
</comment>
<dbReference type="GO" id="GO:0019478">
    <property type="term" value="P:D-amino acid catabolic process"/>
    <property type="evidence" value="ECO:0007669"/>
    <property type="project" value="UniProtKB-UniRule"/>
</dbReference>
<reference evidence="3 4" key="1">
    <citation type="submission" date="2019-12" db="EMBL/GenBank/DDBJ databases">
        <authorList>
            <person name="Lee S.D."/>
        </authorList>
    </citation>
    <scope>NUCLEOTIDE SEQUENCE [LARGE SCALE GENOMIC DNA]</scope>
    <source>
        <strain evidence="3 4">GH1-50</strain>
    </source>
</reference>
<dbReference type="HAMAP" id="MF_00518">
    <property type="entry name" value="Deacylase_Dtd"/>
    <property type="match status" value="1"/>
</dbReference>
<feature type="short sequence motif" description="Gly-cisPro motif, important for rejection of L-amino acids" evidence="2">
    <location>
        <begin position="137"/>
        <end position="138"/>
    </location>
</feature>
<accession>A0A7C9IQZ4</accession>